<keyword evidence="2" id="KW-1185">Reference proteome</keyword>
<evidence type="ECO:0008006" key="3">
    <source>
        <dbReference type="Google" id="ProtNLM"/>
    </source>
</evidence>
<sequence>MTGIRRLVLDVLKPHHPSIVELSKTLSILPGVHGVNLSLYEVDQQTETVKITVEGEELDYEEIKLAIENLGAVVHSIDEIAAGKRLVEEVQTLQER</sequence>
<dbReference type="EMBL" id="FOUJ01000008">
    <property type="protein sequence ID" value="SFM92676.1"/>
    <property type="molecule type" value="Genomic_DNA"/>
</dbReference>
<dbReference type="InterPro" id="IPR023129">
    <property type="entry name" value="MTH889-like_dom_sf"/>
</dbReference>
<dbReference type="SUPFAM" id="SSF160363">
    <property type="entry name" value="MTH889-like"/>
    <property type="match status" value="1"/>
</dbReference>
<name>A0A1I4UUS7_9EURY</name>
<reference evidence="2" key="1">
    <citation type="submission" date="2016-10" db="EMBL/GenBank/DDBJ databases">
        <authorList>
            <person name="Varghese N."/>
            <person name="Submissions S."/>
        </authorList>
    </citation>
    <scope>NUCLEOTIDE SEQUENCE [LARGE SCALE GENOMIC DNA]</scope>
    <source>
        <strain evidence="2">Mob M</strain>
    </source>
</reference>
<dbReference type="Proteomes" id="UP000198535">
    <property type="component" value="Unassembled WGS sequence"/>
</dbReference>
<protein>
    <recommendedName>
        <fullName evidence="3">DUF211 domain-containing protein</fullName>
    </recommendedName>
</protein>
<dbReference type="OrthoDB" id="201945at2157"/>
<dbReference type="RefSeq" id="WP_091938183.1">
    <property type="nucleotide sequence ID" value="NZ_FOUJ01000008.1"/>
</dbReference>
<dbReference type="AlphaFoldDB" id="A0A1I4UUS7"/>
<evidence type="ECO:0000313" key="2">
    <source>
        <dbReference type="Proteomes" id="UP000198535"/>
    </source>
</evidence>
<dbReference type="PANTHER" id="PTHR42240:SF1">
    <property type="entry name" value="DUF211 DOMAIN-CONTAINING PROTEIN"/>
    <property type="match status" value="1"/>
</dbReference>
<evidence type="ECO:0000313" key="1">
    <source>
        <dbReference type="EMBL" id="SFM92676.1"/>
    </source>
</evidence>
<accession>A0A1I4UUS7</accession>
<dbReference type="InterPro" id="IPR003831">
    <property type="entry name" value="DUF211"/>
</dbReference>
<dbReference type="Pfam" id="PF02680">
    <property type="entry name" value="DUF211"/>
    <property type="match status" value="1"/>
</dbReference>
<proteinExistence type="predicted"/>
<dbReference type="STRING" id="487685.SAMN04488696_2901"/>
<dbReference type="PANTHER" id="PTHR42240">
    <property type="entry name" value="DUF211 DOMAIN-CONTAINING PROTEIN"/>
    <property type="match status" value="1"/>
</dbReference>
<gene>
    <name evidence="1" type="ORF">SAMN04488696_2901</name>
</gene>
<organism evidence="1 2">
    <name type="scientific">Methanolobus profundi</name>
    <dbReference type="NCBI Taxonomy" id="487685"/>
    <lineage>
        <taxon>Archaea</taxon>
        <taxon>Methanobacteriati</taxon>
        <taxon>Methanobacteriota</taxon>
        <taxon>Stenosarchaea group</taxon>
        <taxon>Methanomicrobia</taxon>
        <taxon>Methanosarcinales</taxon>
        <taxon>Methanosarcinaceae</taxon>
        <taxon>Methanolobus</taxon>
    </lineage>
</organism>
<dbReference type="Gene3D" id="3.30.70.1340">
    <property type="entry name" value="MTH889-like domain"/>
    <property type="match status" value="1"/>
</dbReference>